<accession>A0A7R9GRD9</accession>
<proteinExistence type="predicted"/>
<evidence type="ECO:0000313" key="1">
    <source>
        <dbReference type="EMBL" id="CAD7392171.1"/>
    </source>
</evidence>
<organism evidence="1">
    <name type="scientific">Timema cristinae</name>
    <name type="common">Walking stick</name>
    <dbReference type="NCBI Taxonomy" id="61476"/>
    <lineage>
        <taxon>Eukaryota</taxon>
        <taxon>Metazoa</taxon>
        <taxon>Ecdysozoa</taxon>
        <taxon>Arthropoda</taxon>
        <taxon>Hexapoda</taxon>
        <taxon>Insecta</taxon>
        <taxon>Pterygota</taxon>
        <taxon>Neoptera</taxon>
        <taxon>Polyneoptera</taxon>
        <taxon>Phasmatodea</taxon>
        <taxon>Timematodea</taxon>
        <taxon>Timematoidea</taxon>
        <taxon>Timematidae</taxon>
        <taxon>Timema</taxon>
    </lineage>
</organism>
<sequence length="581" mass="65797">MAVYDENKSCFRLLFIVFIDKFMRDTYEDAVGLQMDNEDGLRSGGGISQLDNQQVFKPQTLHQRKTIQDITDAFQRGSEDLPLSGQPDRQYETGAFCNVPTAGAMTKVVYRVVRKERIVMKKSHLRKENEGVKTQHQNFPRWLSRCRFSNVVNSAHSQELKRGSTFLDQYWTLAYAHPLHEEEETRRGKLILEKTYQHLCGERVENIPQPTGIINPISVIRSQVYCDSDAFDNDALVQINIQGIKVVSNIRPPGVLRCLIGPGPNALYLITDLREREAKACQPSPLITLTNTNLDEPSAVSCELSLSTKETMGLLEIFLELILKVGKIWSGNFSKPSAVSCELSLSTKEAMGLLCILDARSCIRSQCHVIGGRFNFKEDKATLSKPICDLNPNLQVTVKPYQKANKPVFRNQTDKAVGDRQVLQAHSCFTHQKQHPSRMDQLDLLTTSNSSQRNKDDDGVTYDIVVSSRTTPSPPGKYSYVEILGPRGLNMRQRDDFLQELSRSASWGKLGVWEKRGRSRMVEGYKRNTERERELPSSFPKAADTEERKFPRNVSRIVIEHTPLSTSPLFLTSVQVPEKSQ</sequence>
<dbReference type="EMBL" id="OC316501">
    <property type="protein sequence ID" value="CAD7392171.1"/>
    <property type="molecule type" value="Genomic_DNA"/>
</dbReference>
<gene>
    <name evidence="1" type="ORF">TCEB3V08_LOCUS206</name>
</gene>
<dbReference type="AlphaFoldDB" id="A0A7R9GRD9"/>
<reference evidence="1" key="1">
    <citation type="submission" date="2020-11" db="EMBL/GenBank/DDBJ databases">
        <authorList>
            <person name="Tran Van P."/>
        </authorList>
    </citation>
    <scope>NUCLEOTIDE SEQUENCE</scope>
</reference>
<name>A0A7R9GRD9_TIMCR</name>
<protein>
    <submittedName>
        <fullName evidence="1">Uncharacterized protein</fullName>
    </submittedName>
</protein>